<feature type="signal peptide" evidence="1">
    <location>
        <begin position="1"/>
        <end position="19"/>
    </location>
</feature>
<feature type="chain" id="PRO_5012930977" description="Lipoprotein" evidence="1">
    <location>
        <begin position="20"/>
        <end position="123"/>
    </location>
</feature>
<evidence type="ECO:0000313" key="3">
    <source>
        <dbReference type="Proteomes" id="UP000186455"/>
    </source>
</evidence>
<organism evidence="2 3">
    <name type="scientific">Streptomyces uncialis</name>
    <dbReference type="NCBI Taxonomy" id="1048205"/>
    <lineage>
        <taxon>Bacteria</taxon>
        <taxon>Bacillati</taxon>
        <taxon>Actinomycetota</taxon>
        <taxon>Actinomycetes</taxon>
        <taxon>Kitasatosporales</taxon>
        <taxon>Streptomycetaceae</taxon>
        <taxon>Streptomyces</taxon>
    </lineage>
</organism>
<accession>A0A1Q4VG14</accession>
<dbReference type="EMBL" id="LFBV01000001">
    <property type="protein sequence ID" value="OKH96752.1"/>
    <property type="molecule type" value="Genomic_DNA"/>
</dbReference>
<proteinExistence type="predicted"/>
<protein>
    <recommendedName>
        <fullName evidence="4">Lipoprotein</fullName>
    </recommendedName>
</protein>
<evidence type="ECO:0000256" key="1">
    <source>
        <dbReference type="SAM" id="SignalP"/>
    </source>
</evidence>
<sequence length="123" mass="12623">MPLAGSAALIFGMQGTALAAQTVNVPDGGGYGQWQADPSGSIPGDSIRACDTGSDGDYVRVDLDVNRNGSIDRTAWTKGHPAPSCSAWISGNLTEGTPVTIWVMRVDSGGTILLPEGKGNFTA</sequence>
<dbReference type="Proteomes" id="UP000186455">
    <property type="component" value="Unassembled WGS sequence"/>
</dbReference>
<comment type="caution">
    <text evidence="2">The sequence shown here is derived from an EMBL/GenBank/DDBJ whole genome shotgun (WGS) entry which is preliminary data.</text>
</comment>
<evidence type="ECO:0000313" key="2">
    <source>
        <dbReference type="EMBL" id="OKH96752.1"/>
    </source>
</evidence>
<name>A0A1Q4VG14_9ACTN</name>
<evidence type="ECO:0008006" key="4">
    <source>
        <dbReference type="Google" id="ProtNLM"/>
    </source>
</evidence>
<keyword evidence="1" id="KW-0732">Signal</keyword>
<reference evidence="2 3" key="1">
    <citation type="submission" date="2015-06" db="EMBL/GenBank/DDBJ databases">
        <title>Cloning and characterization of the uncialamcin biosynthetic gene cluster.</title>
        <authorList>
            <person name="Yan X."/>
            <person name="Huang T."/>
            <person name="Ge H."/>
            <person name="Shen B."/>
        </authorList>
    </citation>
    <scope>NUCLEOTIDE SEQUENCE [LARGE SCALE GENOMIC DNA]</scope>
    <source>
        <strain evidence="2 3">DCA2648</strain>
    </source>
</reference>
<dbReference type="AlphaFoldDB" id="A0A1Q4VG14"/>
<keyword evidence="3" id="KW-1185">Reference proteome</keyword>
<gene>
    <name evidence="2" type="ORF">AB852_05390</name>
</gene>